<feature type="transmembrane region" description="Helical" evidence="5">
    <location>
        <begin position="40"/>
        <end position="58"/>
    </location>
</feature>
<keyword evidence="4 5" id="KW-0472">Membrane</keyword>
<dbReference type="SMART" id="SM00679">
    <property type="entry name" value="CTNS"/>
    <property type="match status" value="1"/>
</dbReference>
<proteinExistence type="predicted"/>
<evidence type="ECO:0000256" key="1">
    <source>
        <dbReference type="ARBA" id="ARBA00004141"/>
    </source>
</evidence>
<dbReference type="Gene3D" id="1.20.1280.290">
    <property type="match status" value="1"/>
</dbReference>
<keyword evidence="3 5" id="KW-1133">Transmembrane helix</keyword>
<evidence type="ECO:0000256" key="5">
    <source>
        <dbReference type="SAM" id="Phobius"/>
    </source>
</evidence>
<dbReference type="GO" id="GO:0016020">
    <property type="term" value="C:membrane"/>
    <property type="evidence" value="ECO:0007669"/>
    <property type="project" value="UniProtKB-SubCell"/>
</dbReference>
<evidence type="ECO:0000313" key="7">
    <source>
        <dbReference type="Proteomes" id="UP000030706"/>
    </source>
</evidence>
<feature type="transmembrane region" description="Helical" evidence="5">
    <location>
        <begin position="132"/>
        <end position="150"/>
    </location>
</feature>
<feature type="transmembrane region" description="Helical" evidence="5">
    <location>
        <begin position="99"/>
        <end position="120"/>
    </location>
</feature>
<feature type="transmembrane region" description="Helical" evidence="5">
    <location>
        <begin position="6"/>
        <end position="28"/>
    </location>
</feature>
<dbReference type="PANTHER" id="PTHR16201">
    <property type="entry name" value="SEVEN TRANSMEMBRANE PROTEIN 1-RELATED"/>
    <property type="match status" value="1"/>
</dbReference>
<feature type="transmembrane region" description="Helical" evidence="5">
    <location>
        <begin position="188"/>
        <end position="211"/>
    </location>
</feature>
<keyword evidence="2 5" id="KW-0812">Transmembrane</keyword>
<dbReference type="AlphaFoldDB" id="A0A074XDS7"/>
<comment type="subcellular location">
    <subcellularLocation>
        <location evidence="1">Membrane</location>
        <topology evidence="1">Multi-pass membrane protein</topology>
    </subcellularLocation>
</comment>
<dbReference type="Pfam" id="PF04193">
    <property type="entry name" value="PQ-loop"/>
    <property type="match status" value="1"/>
</dbReference>
<accession>A0A074XDS7</accession>
<evidence type="ECO:0000256" key="2">
    <source>
        <dbReference type="ARBA" id="ARBA00022692"/>
    </source>
</evidence>
<evidence type="ECO:0000313" key="6">
    <source>
        <dbReference type="EMBL" id="KEQ81889.1"/>
    </source>
</evidence>
<dbReference type="OrthoDB" id="407617at2759"/>
<dbReference type="PANTHER" id="PTHR16201:SF37">
    <property type="entry name" value="PQ-LOOP REPEAT-CONTAINING PROTEIN"/>
    <property type="match status" value="1"/>
</dbReference>
<organism evidence="6 7">
    <name type="scientific">Aureobasidium pullulans EXF-150</name>
    <dbReference type="NCBI Taxonomy" id="1043002"/>
    <lineage>
        <taxon>Eukaryota</taxon>
        <taxon>Fungi</taxon>
        <taxon>Dikarya</taxon>
        <taxon>Ascomycota</taxon>
        <taxon>Pezizomycotina</taxon>
        <taxon>Dothideomycetes</taxon>
        <taxon>Dothideomycetidae</taxon>
        <taxon>Dothideales</taxon>
        <taxon>Saccotheciaceae</taxon>
        <taxon>Aureobasidium</taxon>
    </lineage>
</organism>
<feature type="transmembrane region" description="Helical" evidence="5">
    <location>
        <begin position="162"/>
        <end position="182"/>
    </location>
</feature>
<gene>
    <name evidence="6" type="ORF">M438DRAFT_323394</name>
</gene>
<name>A0A074XDS7_AURPU</name>
<dbReference type="InterPro" id="IPR006603">
    <property type="entry name" value="PQ-loop_rpt"/>
</dbReference>
<keyword evidence="7" id="KW-1185">Reference proteome</keyword>
<dbReference type="RefSeq" id="XP_029758076.1">
    <property type="nucleotide sequence ID" value="XM_029903008.1"/>
</dbReference>
<sequence length="283" mass="31058">MDVPVAANVLGTLGAVCWSVQLIPQIIINHRRHNATGLQPSMMMFWAWAGVPLGVYNITSSFNIALQIQPQILSFLSLATWIQVYYYEKKWSVARSLAVVVPIASCMAGIEVALIFALRIGEDKGVQWPRTLMAVLAALFLALGVLAHYWDICTHRTVRGISFTFCSIDALGDLTSLISVFFQPELDVLGIVIYGVELVLWLGIFACGGYYNLRPWLQGKMSARTQRRYAVDNGAESTAGGVYMHDLPSSTSAFRTSSASVGAVGLRDRQVASRITNHTALQE</sequence>
<dbReference type="GeneID" id="40745314"/>
<dbReference type="EMBL" id="KL584989">
    <property type="protein sequence ID" value="KEQ81889.1"/>
    <property type="molecule type" value="Genomic_DNA"/>
</dbReference>
<dbReference type="Proteomes" id="UP000030706">
    <property type="component" value="Unassembled WGS sequence"/>
</dbReference>
<dbReference type="InterPro" id="IPR051415">
    <property type="entry name" value="LAAT-1"/>
</dbReference>
<dbReference type="HOGENOM" id="CLU_040201_1_0_1"/>
<protein>
    <submittedName>
        <fullName evidence="6">PQ loop repeat protein</fullName>
    </submittedName>
</protein>
<evidence type="ECO:0000256" key="4">
    <source>
        <dbReference type="ARBA" id="ARBA00023136"/>
    </source>
</evidence>
<evidence type="ECO:0000256" key="3">
    <source>
        <dbReference type="ARBA" id="ARBA00022989"/>
    </source>
</evidence>
<reference evidence="6 7" key="1">
    <citation type="journal article" date="2014" name="BMC Genomics">
        <title>Genome sequencing of four Aureobasidium pullulans varieties: biotechnological potential, stress tolerance, and description of new species.</title>
        <authorList>
            <person name="Gostin Ar C."/>
            <person name="Ohm R.A."/>
            <person name="Kogej T."/>
            <person name="Sonjak S."/>
            <person name="Turk M."/>
            <person name="Zajc J."/>
            <person name="Zalar P."/>
            <person name="Grube M."/>
            <person name="Sun H."/>
            <person name="Han J."/>
            <person name="Sharma A."/>
            <person name="Chiniquy J."/>
            <person name="Ngan C.Y."/>
            <person name="Lipzen A."/>
            <person name="Barry K."/>
            <person name="Grigoriev I.V."/>
            <person name="Gunde-Cimerman N."/>
        </authorList>
    </citation>
    <scope>NUCLEOTIDE SEQUENCE [LARGE SCALE GENOMIC DNA]</scope>
    <source>
        <strain evidence="6 7">EXF-150</strain>
    </source>
</reference>